<proteinExistence type="predicted"/>
<dbReference type="EMBL" id="GL945428">
    <property type="protein sequence ID" value="EGO31105.1"/>
    <property type="molecule type" value="Genomic_DNA"/>
</dbReference>
<dbReference type="GeneID" id="18810661"/>
<feature type="domain" description="DRBM" evidence="2">
    <location>
        <begin position="1"/>
        <end position="76"/>
    </location>
</feature>
<dbReference type="AlphaFoldDB" id="F8NEV7"/>
<evidence type="ECO:0000256" key="1">
    <source>
        <dbReference type="PROSITE-ProRule" id="PRU00266"/>
    </source>
</evidence>
<name>F8NEV7_SERL9</name>
<evidence type="ECO:0000259" key="2">
    <source>
        <dbReference type="PROSITE" id="PS50137"/>
    </source>
</evidence>
<protein>
    <recommendedName>
        <fullName evidence="2">DRBM domain-containing protein</fullName>
    </recommendedName>
</protein>
<dbReference type="Pfam" id="PF00035">
    <property type="entry name" value="dsrm"/>
    <property type="match status" value="1"/>
</dbReference>
<dbReference type="KEGG" id="sla:SERLADRAFT_376765"/>
<keyword evidence="1" id="KW-0694">RNA-binding</keyword>
<dbReference type="PROSITE" id="PS50137">
    <property type="entry name" value="DS_RBD"/>
    <property type="match status" value="1"/>
</dbReference>
<gene>
    <name evidence="3" type="ORF">SERLADRAFT_376765</name>
</gene>
<dbReference type="SMART" id="SM00358">
    <property type="entry name" value="DSRM"/>
    <property type="match status" value="1"/>
</dbReference>
<reference evidence="3" key="1">
    <citation type="submission" date="2011-04" db="EMBL/GenBank/DDBJ databases">
        <title>Evolution of plant cell wall degrading machinery underlies the functional diversity of forest fungi.</title>
        <authorList>
            <consortium name="US DOE Joint Genome Institute (JGI-PGF)"/>
            <person name="Eastwood D.C."/>
            <person name="Floudas D."/>
            <person name="Binder M."/>
            <person name="Majcherczyk A."/>
            <person name="Schneider P."/>
            <person name="Aerts A."/>
            <person name="Asiegbu F.O."/>
            <person name="Baker S.E."/>
            <person name="Barry K."/>
            <person name="Bendiksby M."/>
            <person name="Blumentritt M."/>
            <person name="Coutinho P.M."/>
            <person name="Cullen D."/>
            <person name="Cullen D."/>
            <person name="Gathman A."/>
            <person name="Goodell B."/>
            <person name="Henrissat B."/>
            <person name="Ihrmark K."/>
            <person name="Kauserud H."/>
            <person name="Kohler A."/>
            <person name="LaButti K."/>
            <person name="Lapidus A."/>
            <person name="Lavin J.L."/>
            <person name="Lee Y.-H."/>
            <person name="Lindquist E."/>
            <person name="Lilly W."/>
            <person name="Lucas S."/>
            <person name="Morin E."/>
            <person name="Murat C."/>
            <person name="Oguiza J.A."/>
            <person name="Park J."/>
            <person name="Pisabarro A.G."/>
            <person name="Riley R."/>
            <person name="Rosling A."/>
            <person name="Salamov A."/>
            <person name="Schmidt O."/>
            <person name="Schmutz J."/>
            <person name="Skrede I."/>
            <person name="Stenlid J."/>
            <person name="Wiebenga A."/>
            <person name="Xie X."/>
            <person name="Kues U."/>
            <person name="Hibbett D.S."/>
            <person name="Hoffmeister D."/>
            <person name="Hogberg N."/>
            <person name="Martin F."/>
            <person name="Grigoriev I.V."/>
            <person name="Watkinson S.C."/>
        </authorList>
    </citation>
    <scope>NUCLEOTIDE SEQUENCE</scope>
    <source>
        <strain evidence="3">S7.9</strain>
    </source>
</reference>
<dbReference type="Proteomes" id="UP000008064">
    <property type="component" value="Unassembled WGS sequence"/>
</dbReference>
<dbReference type="HOGENOM" id="CLU_172700_2_0_1"/>
<evidence type="ECO:0000313" key="3">
    <source>
        <dbReference type="EMBL" id="EGO31105.1"/>
    </source>
</evidence>
<dbReference type="InterPro" id="IPR014720">
    <property type="entry name" value="dsRBD_dom"/>
</dbReference>
<organism>
    <name type="scientific">Serpula lacrymans var. lacrymans (strain S7.9)</name>
    <name type="common">Dry rot fungus</name>
    <dbReference type="NCBI Taxonomy" id="578457"/>
    <lineage>
        <taxon>Eukaryota</taxon>
        <taxon>Fungi</taxon>
        <taxon>Dikarya</taxon>
        <taxon>Basidiomycota</taxon>
        <taxon>Agaricomycotina</taxon>
        <taxon>Agaricomycetes</taxon>
        <taxon>Agaricomycetidae</taxon>
        <taxon>Boletales</taxon>
        <taxon>Coniophorineae</taxon>
        <taxon>Serpulaceae</taxon>
        <taxon>Serpula</taxon>
    </lineage>
</organism>
<dbReference type="GO" id="GO:0003723">
    <property type="term" value="F:RNA binding"/>
    <property type="evidence" value="ECO:0007669"/>
    <property type="project" value="UniProtKB-UniRule"/>
</dbReference>
<accession>F8NEV7</accession>
<dbReference type="OrthoDB" id="112668at2759"/>
<dbReference type="SUPFAM" id="SSF54768">
    <property type="entry name" value="dsRNA-binding domain-like"/>
    <property type="match status" value="1"/>
</dbReference>
<dbReference type="Gene3D" id="3.30.160.20">
    <property type="match status" value="1"/>
</dbReference>
<sequence>MATQTHYRMELNNVLQQRDGSTSALTWEAFSTGPLHDPTWTYIAYIKGVEYGRGQGRGKDIAKELAAQRALIALRG</sequence>
<dbReference type="RefSeq" id="XP_007312989.1">
    <property type="nucleotide sequence ID" value="XM_007312927.1"/>
</dbReference>